<comment type="pathway">
    <text evidence="9">Phospholipid metabolism; phosphatidylcholine biosynthesis; phosphatidylcholine from phosphocholine: step 1/2.</text>
</comment>
<keyword evidence="7" id="KW-0594">Phospholipid biosynthesis</keyword>
<dbReference type="GO" id="GO:0004105">
    <property type="term" value="F:choline-phosphate cytidylyltransferase activity"/>
    <property type="evidence" value="ECO:0007669"/>
    <property type="project" value="UniProtKB-EC"/>
</dbReference>
<dbReference type="GO" id="GO:0031210">
    <property type="term" value="F:phosphatidylcholine binding"/>
    <property type="evidence" value="ECO:0007669"/>
    <property type="project" value="TreeGrafter"/>
</dbReference>
<dbReference type="PANTHER" id="PTHR10739">
    <property type="entry name" value="CYTIDYLYLTRANSFERASE"/>
    <property type="match status" value="1"/>
</dbReference>
<dbReference type="Gene3D" id="3.40.50.620">
    <property type="entry name" value="HUPs"/>
    <property type="match status" value="1"/>
</dbReference>
<feature type="region of interest" description="Disordered" evidence="11">
    <location>
        <begin position="1"/>
        <end position="44"/>
    </location>
</feature>
<evidence type="ECO:0000256" key="7">
    <source>
        <dbReference type="ARBA" id="ARBA00023209"/>
    </source>
</evidence>
<organism evidence="13 14">
    <name type="scientific">Plasmodiophora brassicae</name>
    <name type="common">Clubroot disease agent</name>
    <dbReference type="NCBI Taxonomy" id="37360"/>
    <lineage>
        <taxon>Eukaryota</taxon>
        <taxon>Sar</taxon>
        <taxon>Rhizaria</taxon>
        <taxon>Endomyxa</taxon>
        <taxon>Phytomyxea</taxon>
        <taxon>Plasmodiophorida</taxon>
        <taxon>Plasmodiophoridae</taxon>
        <taxon>Plasmodiophora</taxon>
    </lineage>
</organism>
<dbReference type="PANTHER" id="PTHR10739:SF13">
    <property type="entry name" value="CHOLINE-PHOSPHATE CYTIDYLYLTRANSFERASE"/>
    <property type="match status" value="1"/>
</dbReference>
<keyword evidence="3" id="KW-0444">Lipid biosynthesis</keyword>
<dbReference type="OMA" id="IWRESKG"/>
<dbReference type="EC" id="2.7.7.15" evidence="10"/>
<dbReference type="OrthoDB" id="17102at2759"/>
<keyword evidence="4" id="KW-0808">Transferase</keyword>
<accession>A0A0G4IV37</accession>
<dbReference type="Proteomes" id="UP000039324">
    <property type="component" value="Unassembled WGS sequence"/>
</dbReference>
<evidence type="ECO:0000256" key="9">
    <source>
        <dbReference type="ARBA" id="ARBA00025706"/>
    </source>
</evidence>
<dbReference type="InterPro" id="IPR014729">
    <property type="entry name" value="Rossmann-like_a/b/a_fold"/>
</dbReference>
<evidence type="ECO:0000313" key="14">
    <source>
        <dbReference type="Proteomes" id="UP000039324"/>
    </source>
</evidence>
<evidence type="ECO:0000256" key="1">
    <source>
        <dbReference type="ARBA" id="ARBA00005189"/>
    </source>
</evidence>
<keyword evidence="14" id="KW-1185">Reference proteome</keyword>
<evidence type="ECO:0000256" key="4">
    <source>
        <dbReference type="ARBA" id="ARBA00022679"/>
    </source>
</evidence>
<comment type="similarity">
    <text evidence="2">Belongs to the cytidylyltransferase family.</text>
</comment>
<keyword evidence="8" id="KW-1208">Phospholipid metabolism</keyword>
<dbReference type="AlphaFoldDB" id="A0A0G4IV37"/>
<reference evidence="13 14" key="1">
    <citation type="submission" date="2015-02" db="EMBL/GenBank/DDBJ databases">
        <authorList>
            <person name="Chooi Y.-H."/>
        </authorList>
    </citation>
    <scope>NUCLEOTIDE SEQUENCE [LARGE SCALE GENOMIC DNA]</scope>
    <source>
        <strain evidence="13">E3</strain>
    </source>
</reference>
<feature type="non-terminal residue" evidence="13">
    <location>
        <position position="1"/>
    </location>
</feature>
<evidence type="ECO:0000256" key="10">
    <source>
        <dbReference type="ARBA" id="ARBA00026101"/>
    </source>
</evidence>
<comment type="pathway">
    <text evidence="1">Lipid metabolism.</text>
</comment>
<evidence type="ECO:0000256" key="6">
    <source>
        <dbReference type="ARBA" id="ARBA00023098"/>
    </source>
</evidence>
<dbReference type="FunFam" id="3.40.50.620:FF:000016">
    <property type="entry name" value="Putative choline-phosphate cytidylyltransferase B"/>
    <property type="match status" value="1"/>
</dbReference>
<dbReference type="EMBL" id="CDSF01000090">
    <property type="protein sequence ID" value="CEO99178.1"/>
    <property type="molecule type" value="Genomic_DNA"/>
</dbReference>
<gene>
    <name evidence="13" type="ORF">PBRA_001084</name>
</gene>
<feature type="compositionally biased region" description="Low complexity" evidence="11">
    <location>
        <begin position="11"/>
        <end position="25"/>
    </location>
</feature>
<evidence type="ECO:0000256" key="2">
    <source>
        <dbReference type="ARBA" id="ARBA00010101"/>
    </source>
</evidence>
<evidence type="ECO:0000256" key="5">
    <source>
        <dbReference type="ARBA" id="ARBA00022695"/>
    </source>
</evidence>
<dbReference type="InterPro" id="IPR004821">
    <property type="entry name" value="Cyt_trans-like"/>
</dbReference>
<proteinExistence type="inferred from homology"/>
<protein>
    <recommendedName>
        <fullName evidence="10">choline-phosphate cytidylyltransferase</fullName>
        <ecNumber evidence="10">2.7.7.15</ecNumber>
    </recommendedName>
</protein>
<dbReference type="CDD" id="cd02174">
    <property type="entry name" value="CCT"/>
    <property type="match status" value="1"/>
</dbReference>
<dbReference type="SUPFAM" id="SSF52374">
    <property type="entry name" value="Nucleotidylyl transferase"/>
    <property type="match status" value="1"/>
</dbReference>
<keyword evidence="5" id="KW-0548">Nucleotidyltransferase</keyword>
<sequence>LPRRRRIPRFAMGGDTAAAAASSSGDGDGRGLVKKSRKRSAAGSPLLGATASEAAAAAVSASPVKKRKAVPMNPLPVGRPIRVFADGIFDLFHFGHARVLEQAKNIFPGHEVHLVVGICSDEDTHRYKGKTVMTEEERIESVRHCRHVDEIIERSPWVLTNEFLEKHRIDYVAHDDLPYPDASGAADDVYAFVKQQGMFVPTKRTEGISTSDLINRIVKDYDNFVRRNLARGFSRKDMNISYLREKRIQMAERVGRQVDEIKNNIKDNVTEISDSLGYWMDNSINLIDDFLKLFSREGRLNQFVRESSERFSNIAKTTPM</sequence>
<dbReference type="NCBIfam" id="TIGR00125">
    <property type="entry name" value="cyt_tran_rel"/>
    <property type="match status" value="1"/>
</dbReference>
<evidence type="ECO:0000256" key="3">
    <source>
        <dbReference type="ARBA" id="ARBA00022516"/>
    </source>
</evidence>
<dbReference type="InterPro" id="IPR041723">
    <property type="entry name" value="CCT"/>
</dbReference>
<dbReference type="Pfam" id="PF01467">
    <property type="entry name" value="CTP_transf_like"/>
    <property type="match status" value="1"/>
</dbReference>
<evidence type="ECO:0000256" key="8">
    <source>
        <dbReference type="ARBA" id="ARBA00023264"/>
    </source>
</evidence>
<evidence type="ECO:0000259" key="12">
    <source>
        <dbReference type="Pfam" id="PF01467"/>
    </source>
</evidence>
<evidence type="ECO:0000256" key="11">
    <source>
        <dbReference type="SAM" id="MobiDB-lite"/>
    </source>
</evidence>
<keyword evidence="6" id="KW-0443">Lipid metabolism</keyword>
<dbReference type="STRING" id="37360.A0A0G4IV37"/>
<evidence type="ECO:0000313" key="13">
    <source>
        <dbReference type="EMBL" id="CEO99178.1"/>
    </source>
</evidence>
<name>A0A0G4IV37_PLABS</name>
<dbReference type="InterPro" id="IPR045049">
    <property type="entry name" value="Pcy1-like"/>
</dbReference>
<feature type="domain" description="Cytidyltransferase-like" evidence="12">
    <location>
        <begin position="84"/>
        <end position="216"/>
    </location>
</feature>